<dbReference type="GO" id="GO:0004591">
    <property type="term" value="F:oxoglutarate dehydrogenase (succinyl-transferring) activity"/>
    <property type="evidence" value="ECO:0007669"/>
    <property type="project" value="UniProtKB-EC"/>
</dbReference>
<evidence type="ECO:0000256" key="1">
    <source>
        <dbReference type="ARBA" id="ARBA00001964"/>
    </source>
</evidence>
<reference evidence="7" key="1">
    <citation type="journal article" date="2020" name="mSystems">
        <title>Genome- and Community-Level Interaction Insights into Carbon Utilization and Element Cycling Functions of Hydrothermarchaeota in Hydrothermal Sediment.</title>
        <authorList>
            <person name="Zhou Z."/>
            <person name="Liu Y."/>
            <person name="Xu W."/>
            <person name="Pan J."/>
            <person name="Luo Z.H."/>
            <person name="Li M."/>
        </authorList>
    </citation>
    <scope>NUCLEOTIDE SEQUENCE [LARGE SCALE GENOMIC DNA]</scope>
    <source>
        <strain evidence="7">SpSt-289</strain>
    </source>
</reference>
<evidence type="ECO:0000259" key="6">
    <source>
        <dbReference type="SMART" id="SM00861"/>
    </source>
</evidence>
<comment type="catalytic activity">
    <reaction evidence="5">
        <text>N(6)-[(R)-lipoyl]-L-lysyl-[protein] + 2-oxoglutarate + H(+) = N(6)-[(R)-S(8)-succinyldihydrolipoyl]-L-lysyl-[protein] + CO2</text>
        <dbReference type="Rhea" id="RHEA:12188"/>
        <dbReference type="Rhea" id="RHEA-COMP:10474"/>
        <dbReference type="Rhea" id="RHEA-COMP:20092"/>
        <dbReference type="ChEBI" id="CHEBI:15378"/>
        <dbReference type="ChEBI" id="CHEBI:16526"/>
        <dbReference type="ChEBI" id="CHEBI:16810"/>
        <dbReference type="ChEBI" id="CHEBI:83099"/>
        <dbReference type="ChEBI" id="CHEBI:83120"/>
        <dbReference type="EC" id="1.2.4.2"/>
    </reaction>
</comment>
<dbReference type="Gene3D" id="3.40.50.920">
    <property type="match status" value="1"/>
</dbReference>
<comment type="cofactor">
    <cofactor evidence="1">
        <name>thiamine diphosphate</name>
        <dbReference type="ChEBI" id="CHEBI:58937"/>
    </cofactor>
</comment>
<dbReference type="InterPro" id="IPR029061">
    <property type="entry name" value="THDP-binding"/>
</dbReference>
<protein>
    <recommendedName>
        <fullName evidence="2">3-methyl-2-oxobutanoate dehydrogenase (2-methylpropanoyl-transferring)</fullName>
        <ecNumber evidence="2">1.2.4.4</ecNumber>
    </recommendedName>
</protein>
<keyword evidence="3" id="KW-0560">Oxidoreductase</keyword>
<dbReference type="InterPro" id="IPR001017">
    <property type="entry name" value="DH_E1"/>
</dbReference>
<dbReference type="EMBL" id="DSMG01000063">
    <property type="protein sequence ID" value="HDX30983.1"/>
    <property type="molecule type" value="Genomic_DNA"/>
</dbReference>
<dbReference type="Pfam" id="PF02779">
    <property type="entry name" value="Transket_pyr"/>
    <property type="match status" value="1"/>
</dbReference>
<dbReference type="SUPFAM" id="SSF52518">
    <property type="entry name" value="Thiamin diphosphate-binding fold (THDP-binding)"/>
    <property type="match status" value="2"/>
</dbReference>
<gene>
    <name evidence="7" type="ORF">ENQ20_05750</name>
</gene>
<dbReference type="GO" id="GO:0007584">
    <property type="term" value="P:response to nutrient"/>
    <property type="evidence" value="ECO:0007669"/>
    <property type="project" value="TreeGrafter"/>
</dbReference>
<evidence type="ECO:0000256" key="5">
    <source>
        <dbReference type="ARBA" id="ARBA00051911"/>
    </source>
</evidence>
<dbReference type="GO" id="GO:0003863">
    <property type="term" value="F:branched-chain 2-oxo acid dehydrogenase activity"/>
    <property type="evidence" value="ECO:0007669"/>
    <property type="project" value="UniProtKB-EC"/>
</dbReference>
<dbReference type="Gene3D" id="3.40.50.970">
    <property type="match status" value="2"/>
</dbReference>
<dbReference type="PANTHER" id="PTHR42980:SF1">
    <property type="entry name" value="2-OXOISOVALERATE DEHYDROGENASE SUBUNIT BETA, MITOCHONDRIAL"/>
    <property type="match status" value="1"/>
</dbReference>
<proteinExistence type="predicted"/>
<dbReference type="AlphaFoldDB" id="A0A7C1J9U2"/>
<evidence type="ECO:0000256" key="3">
    <source>
        <dbReference type="ARBA" id="ARBA00023002"/>
    </source>
</evidence>
<dbReference type="PANTHER" id="PTHR42980">
    <property type="entry name" value="2-OXOISOVALERATE DEHYDROGENASE SUBUNIT BETA-RELATED"/>
    <property type="match status" value="1"/>
</dbReference>
<dbReference type="Pfam" id="PF00676">
    <property type="entry name" value="E1_dh"/>
    <property type="match status" value="1"/>
</dbReference>
<sequence length="824" mass="90769">MRQFEFSASLSKAPVSKEADAQHRSLSTGFGDSSISSTQALTDYRIAYLSRQLSLRGRREVHSGRAKFGAFGDGKEVAQVALAHAFEPGDWRCGYYRDQTLMFALGLLTPEAYFAQLYAHTDVEADPASGGRSMLGHYATRLLDDQGRFLPQTDRFNAAADISPTAGQMPRLVGLAHASVLYQEVEALHTLTHFSRQGREIAFGIIGNASCAEGLFWEAVNAIGVLRAPAVISIWDDGYGISVPNDLQVMGGNLSALLEGFRRRDDDGPGYDLYTVPGWNYPKLVEVYRRAAFNARQHRIPAIVHVIEMTQPQGHSTSGSHERYKSPERLAWEAEHDPILRMRTWLLESGIASDALLEEIEAAARTEADAACERAWEAYTAPRRAAAAELAALLDAAAEESSSPAELHRLAMNLREQEAPLHRQMQEVAQQALIRLRSSRLPTRARIDAWKRRHAAEQRASYARYLYPEGPTSALQVPIVPIEYAADAPEVRGYEILQANFDALLANDPRVLIFGEDVGRLGDVNQGVAGLQEKYGPLRVADTGIREATIVGQAIGYALRGLRPIAEIQYLDYIYYAWATLADDLATMHWRTAGGQKAPVIIRTRGHRLEGIWHSGSPMGALLGALRGIHICVPRNMTQAAGFYNTLLQGEDPAVVIEVLNGYRLRERMPANLGRFTLPLGVPEVLRPGEDVTLVTYGACCRIALDAAARLAELDVDVEVIDVRTLLPFDLEARIAGSLHKTGRLVILDEDVPGGASAFILQQVLEAQGGYWLLDSQPCTVTAQPHRPAYGSDGDYFSKPNAEDVVEAVYALMHEADPRRYPKW</sequence>
<dbReference type="SUPFAM" id="SSF52922">
    <property type="entry name" value="TK C-terminal domain-like"/>
    <property type="match status" value="1"/>
</dbReference>
<dbReference type="InterPro" id="IPR005475">
    <property type="entry name" value="Transketolase-like_Pyr-bd"/>
</dbReference>
<accession>A0A7C1J9U2</accession>
<organism evidence="7">
    <name type="scientific">Caldilinea aerophila</name>
    <dbReference type="NCBI Taxonomy" id="133453"/>
    <lineage>
        <taxon>Bacteria</taxon>
        <taxon>Bacillati</taxon>
        <taxon>Chloroflexota</taxon>
        <taxon>Caldilineae</taxon>
        <taxon>Caldilineales</taxon>
        <taxon>Caldilineaceae</taxon>
        <taxon>Caldilinea</taxon>
    </lineage>
</organism>
<feature type="domain" description="Transketolase-like pyrimidine-binding" evidence="6">
    <location>
        <begin position="491"/>
        <end position="665"/>
    </location>
</feature>
<dbReference type="Pfam" id="PF02780">
    <property type="entry name" value="Transketolase_C"/>
    <property type="match status" value="1"/>
</dbReference>
<evidence type="ECO:0000313" key="7">
    <source>
        <dbReference type="EMBL" id="HDX30983.1"/>
    </source>
</evidence>
<dbReference type="GO" id="GO:0009083">
    <property type="term" value="P:branched-chain amino acid catabolic process"/>
    <property type="evidence" value="ECO:0007669"/>
    <property type="project" value="TreeGrafter"/>
</dbReference>
<dbReference type="InterPro" id="IPR009014">
    <property type="entry name" value="Transketo_C/PFOR_II"/>
</dbReference>
<evidence type="ECO:0000256" key="2">
    <source>
        <dbReference type="ARBA" id="ARBA00012277"/>
    </source>
</evidence>
<name>A0A7C1J9U2_9CHLR</name>
<evidence type="ECO:0000256" key="4">
    <source>
        <dbReference type="ARBA" id="ARBA00023052"/>
    </source>
</evidence>
<dbReference type="EC" id="1.2.4.4" evidence="2"/>
<keyword evidence="4" id="KW-0786">Thiamine pyrophosphate</keyword>
<dbReference type="InterPro" id="IPR033248">
    <property type="entry name" value="Transketolase_C"/>
</dbReference>
<dbReference type="SMART" id="SM00861">
    <property type="entry name" value="Transket_pyr"/>
    <property type="match status" value="1"/>
</dbReference>
<comment type="caution">
    <text evidence="7">The sequence shown here is derived from an EMBL/GenBank/DDBJ whole genome shotgun (WGS) entry which is preliminary data.</text>
</comment>